<dbReference type="EMBL" id="NIVC01001924">
    <property type="protein sequence ID" value="PAA62531.1"/>
    <property type="molecule type" value="Genomic_DNA"/>
</dbReference>
<name>A0A267EM23_9PLAT</name>
<proteinExistence type="predicted"/>
<evidence type="ECO:0000256" key="8">
    <source>
        <dbReference type="PROSITE-ProRule" id="PRU00176"/>
    </source>
</evidence>
<dbReference type="Pfam" id="PF17780">
    <property type="entry name" value="OCRE"/>
    <property type="match status" value="1"/>
</dbReference>
<dbReference type="InterPro" id="IPR041591">
    <property type="entry name" value="OCRE"/>
</dbReference>
<evidence type="ECO:0000256" key="1">
    <source>
        <dbReference type="ARBA" id="ARBA00004123"/>
    </source>
</evidence>
<dbReference type="Proteomes" id="UP000215902">
    <property type="component" value="Unassembled WGS sequence"/>
</dbReference>
<dbReference type="SUPFAM" id="SSF90209">
    <property type="entry name" value="Ran binding protein zinc finger-like"/>
    <property type="match status" value="1"/>
</dbReference>
<dbReference type="PANTHER" id="PTHR13948:SF3">
    <property type="entry name" value="FI21118P1"/>
    <property type="match status" value="1"/>
</dbReference>
<evidence type="ECO:0000256" key="2">
    <source>
        <dbReference type="ARBA" id="ARBA00022723"/>
    </source>
</evidence>
<dbReference type="InterPro" id="IPR001876">
    <property type="entry name" value="Znf_RanBP2"/>
</dbReference>
<dbReference type="PROSITE" id="PS50199">
    <property type="entry name" value="ZF_RANBP2_2"/>
    <property type="match status" value="1"/>
</dbReference>
<dbReference type="InterPro" id="IPR012677">
    <property type="entry name" value="Nucleotide-bd_a/b_plait_sf"/>
</dbReference>
<feature type="compositionally biased region" description="Pro residues" evidence="10">
    <location>
        <begin position="650"/>
        <end position="666"/>
    </location>
</feature>
<dbReference type="InterPro" id="IPR000504">
    <property type="entry name" value="RRM_dom"/>
</dbReference>
<evidence type="ECO:0000256" key="7">
    <source>
        <dbReference type="ARBA" id="ARBA00023242"/>
    </source>
</evidence>
<comment type="caution">
    <text evidence="14">The sequence shown here is derived from an EMBL/GenBank/DDBJ whole genome shotgun (WGS) entry which is preliminary data.</text>
</comment>
<feature type="region of interest" description="Disordered" evidence="10">
    <location>
        <begin position="586"/>
        <end position="702"/>
    </location>
</feature>
<accession>A0A267EM23</accession>
<organism evidence="14 15">
    <name type="scientific">Macrostomum lignano</name>
    <dbReference type="NCBI Taxonomy" id="282301"/>
    <lineage>
        <taxon>Eukaryota</taxon>
        <taxon>Metazoa</taxon>
        <taxon>Spiralia</taxon>
        <taxon>Lophotrochozoa</taxon>
        <taxon>Platyhelminthes</taxon>
        <taxon>Rhabditophora</taxon>
        <taxon>Macrostomorpha</taxon>
        <taxon>Macrostomida</taxon>
        <taxon>Macrostomidae</taxon>
        <taxon>Macrostomum</taxon>
    </lineage>
</organism>
<gene>
    <name evidence="14" type="ORF">BOX15_Mlig015817g1</name>
</gene>
<dbReference type="GO" id="GO:0000398">
    <property type="term" value="P:mRNA splicing, via spliceosome"/>
    <property type="evidence" value="ECO:0007669"/>
    <property type="project" value="TreeGrafter"/>
</dbReference>
<dbReference type="SMART" id="SM00443">
    <property type="entry name" value="G_patch"/>
    <property type="match status" value="1"/>
</dbReference>
<dbReference type="PROSITE" id="PS01358">
    <property type="entry name" value="ZF_RANBP2_1"/>
    <property type="match status" value="1"/>
</dbReference>
<dbReference type="Gene3D" id="3.30.70.330">
    <property type="match status" value="1"/>
</dbReference>
<keyword evidence="3" id="KW-0677">Repeat</keyword>
<keyword evidence="6 8" id="KW-0694">RNA-binding</keyword>
<dbReference type="PANTHER" id="PTHR13948">
    <property type="entry name" value="RNA-BINDING PROTEIN"/>
    <property type="match status" value="1"/>
</dbReference>
<dbReference type="InterPro" id="IPR036443">
    <property type="entry name" value="Znf_RanBP2_sf"/>
</dbReference>
<dbReference type="InterPro" id="IPR035979">
    <property type="entry name" value="RBD_domain_sf"/>
</dbReference>
<dbReference type="Gene3D" id="4.10.1060.10">
    <property type="entry name" value="Zinc finger, RanBP2-type"/>
    <property type="match status" value="1"/>
</dbReference>
<feature type="domain" description="G-patch" evidence="12">
    <location>
        <begin position="671"/>
        <end position="718"/>
    </location>
</feature>
<evidence type="ECO:0008006" key="16">
    <source>
        <dbReference type="Google" id="ProtNLM"/>
    </source>
</evidence>
<evidence type="ECO:0000259" key="13">
    <source>
        <dbReference type="PROSITE" id="PS50199"/>
    </source>
</evidence>
<evidence type="ECO:0000259" key="12">
    <source>
        <dbReference type="PROSITE" id="PS50174"/>
    </source>
</evidence>
<protein>
    <recommendedName>
        <fullName evidence="16">RNA-binding protein 5</fullName>
    </recommendedName>
</protein>
<feature type="compositionally biased region" description="Low complexity" evidence="10">
    <location>
        <begin position="586"/>
        <end position="595"/>
    </location>
</feature>
<evidence type="ECO:0000313" key="15">
    <source>
        <dbReference type="Proteomes" id="UP000215902"/>
    </source>
</evidence>
<feature type="region of interest" description="Disordered" evidence="10">
    <location>
        <begin position="318"/>
        <end position="360"/>
    </location>
</feature>
<evidence type="ECO:0000259" key="11">
    <source>
        <dbReference type="PROSITE" id="PS50102"/>
    </source>
</evidence>
<feature type="compositionally biased region" description="Low complexity" evidence="10">
    <location>
        <begin position="318"/>
        <end position="334"/>
    </location>
</feature>
<dbReference type="GO" id="GO:0008270">
    <property type="term" value="F:zinc ion binding"/>
    <property type="evidence" value="ECO:0007669"/>
    <property type="project" value="UniProtKB-KW"/>
</dbReference>
<evidence type="ECO:0000256" key="9">
    <source>
        <dbReference type="PROSITE-ProRule" id="PRU00322"/>
    </source>
</evidence>
<dbReference type="OrthoDB" id="29221at2759"/>
<evidence type="ECO:0000256" key="3">
    <source>
        <dbReference type="ARBA" id="ARBA00022737"/>
    </source>
</evidence>
<dbReference type="Pfam" id="PF01585">
    <property type="entry name" value="G-patch"/>
    <property type="match status" value="1"/>
</dbReference>
<keyword evidence="15" id="KW-1185">Reference proteome</keyword>
<dbReference type="PROSITE" id="PS50102">
    <property type="entry name" value="RRM"/>
    <property type="match status" value="1"/>
</dbReference>
<dbReference type="GO" id="GO:0005634">
    <property type="term" value="C:nucleus"/>
    <property type="evidence" value="ECO:0007669"/>
    <property type="project" value="UniProtKB-SubCell"/>
</dbReference>
<feature type="domain" description="RanBP2-type" evidence="13">
    <location>
        <begin position="32"/>
        <end position="61"/>
    </location>
</feature>
<keyword evidence="5" id="KW-0862">Zinc</keyword>
<evidence type="ECO:0000256" key="5">
    <source>
        <dbReference type="ARBA" id="ARBA00022833"/>
    </source>
</evidence>
<feature type="compositionally biased region" description="Basic and acidic residues" evidence="10">
    <location>
        <begin position="415"/>
        <end position="428"/>
    </location>
</feature>
<keyword evidence="4 9" id="KW-0863">Zinc-finger</keyword>
<feature type="compositionally biased region" description="Basic and acidic residues" evidence="10">
    <location>
        <begin position="608"/>
        <end position="620"/>
    </location>
</feature>
<feature type="domain" description="RRM" evidence="11">
    <location>
        <begin position="81"/>
        <end position="164"/>
    </location>
</feature>
<sequence length="749" mass="80599">MESQQGSLQLGDVLLSLQYSMPRSESRRLDDARSDWMCLRCNGHNFRKREACYKCGASRAESCASLASDGSELVSSGMPCNTLVLRNLDALTTEESVAAFAEQMVSAKPKNACILRDPLTRSSKCCALIEFDSVTDSMQLVQMTREMDIVELDGKAINIDYAKHTYKTIMGDSAAAAAAAAAVAAAAAAGASSSTIVAPPQPSTTISTTDSSSAAAVAACVAAASAASAAAVAAVGVPLMSLATTPTSLLLTSAAPGLLAAMSAVPSHHLLQAHHQALHQQQQQQQAVQHLQLMAHIQQHQRQQLQLQQLQQLQMQQQQQLQQPPATAAEAKPQPKQPQPPVLNQPCQAPDTSKLVKEPTSGYYYDSDTGLYYDANTQYFFDPSRSGYLYWDSEAGCYRDANELQKQLQEQQQDGNKKDASNSKEAKPSKQQTSASAVASEPFGKASSIQKDMERWARMVNKQKNKSKQQAMPAAMEQQILQQQQQQSGAADTAFAMLTQMSSTAAKQSSSSAAAAPAAAPAIAPPVLSAVAAASLEEEEEKLLDWTRLACLLCQRGFQSEEALRKHKELSQLHRTNLEQLSERLGLPPLQQQQLMDLPGSGGGMSYEYRDRAKERREKYGLPPPPATGRRRPPQEQQQQRHQAAASSIPQPPQPQQQPQQQPPQPAAEDSGGVGKKLLEKMGGWREGQGLGRLGQGRVAPVEAEVRRPGVGLGVASASTGTVGSAAVSGSYMDKVKSSMMARYQEFDE</sequence>
<evidence type="ECO:0000313" key="14">
    <source>
        <dbReference type="EMBL" id="PAA62531.1"/>
    </source>
</evidence>
<feature type="compositionally biased region" description="Gly residues" evidence="10">
    <location>
        <begin position="685"/>
        <end position="695"/>
    </location>
</feature>
<evidence type="ECO:0000256" key="4">
    <source>
        <dbReference type="ARBA" id="ARBA00022771"/>
    </source>
</evidence>
<evidence type="ECO:0000256" key="6">
    <source>
        <dbReference type="ARBA" id="ARBA00022884"/>
    </source>
</evidence>
<comment type="subcellular location">
    <subcellularLocation>
        <location evidence="1">Nucleus</location>
    </subcellularLocation>
</comment>
<reference evidence="14 15" key="1">
    <citation type="submission" date="2017-06" db="EMBL/GenBank/DDBJ databases">
        <title>A platform for efficient transgenesis in Macrostomum lignano, a flatworm model organism for stem cell research.</title>
        <authorList>
            <person name="Berezikov E."/>
        </authorList>
    </citation>
    <scope>NUCLEOTIDE SEQUENCE [LARGE SCALE GENOMIC DNA]</scope>
    <source>
        <strain evidence="14">DV1</strain>
        <tissue evidence="14">Whole organism</tissue>
    </source>
</reference>
<keyword evidence="2" id="KW-0479">Metal-binding</keyword>
<dbReference type="STRING" id="282301.A0A267EM23"/>
<dbReference type="SUPFAM" id="SSF54928">
    <property type="entry name" value="RNA-binding domain, RBD"/>
    <property type="match status" value="1"/>
</dbReference>
<dbReference type="SMART" id="SM00547">
    <property type="entry name" value="ZnF_RBZ"/>
    <property type="match status" value="1"/>
</dbReference>
<dbReference type="CDD" id="cd16162">
    <property type="entry name" value="OCRE_RBM5_like"/>
    <property type="match status" value="1"/>
</dbReference>
<dbReference type="AlphaFoldDB" id="A0A267EM23"/>
<dbReference type="GO" id="GO:0003723">
    <property type="term" value="F:RNA binding"/>
    <property type="evidence" value="ECO:0007669"/>
    <property type="project" value="UniProtKB-UniRule"/>
</dbReference>
<dbReference type="PROSITE" id="PS50174">
    <property type="entry name" value="G_PATCH"/>
    <property type="match status" value="1"/>
</dbReference>
<keyword evidence="7" id="KW-0539">Nucleus</keyword>
<evidence type="ECO:0000256" key="10">
    <source>
        <dbReference type="SAM" id="MobiDB-lite"/>
    </source>
</evidence>
<dbReference type="SMART" id="SM00360">
    <property type="entry name" value="RRM"/>
    <property type="match status" value="1"/>
</dbReference>
<feature type="region of interest" description="Disordered" evidence="10">
    <location>
        <begin position="406"/>
        <end position="447"/>
    </location>
</feature>
<dbReference type="InterPro" id="IPR000467">
    <property type="entry name" value="G_patch_dom"/>
</dbReference>